<dbReference type="EMBL" id="PDCK01000041">
    <property type="protein sequence ID" value="PRQ43773.1"/>
    <property type="molecule type" value="Genomic_DNA"/>
</dbReference>
<keyword evidence="1" id="KW-0472">Membrane</keyword>
<keyword evidence="1" id="KW-1133">Transmembrane helix</keyword>
<keyword evidence="3" id="KW-1185">Reference proteome</keyword>
<dbReference type="AlphaFoldDB" id="A0A2P6RBG5"/>
<feature type="transmembrane region" description="Helical" evidence="1">
    <location>
        <begin position="12"/>
        <end position="31"/>
    </location>
</feature>
<gene>
    <name evidence="2" type="ORF">RchiOBHm_Chr3g0471991</name>
</gene>
<proteinExistence type="predicted"/>
<organism evidence="2 3">
    <name type="scientific">Rosa chinensis</name>
    <name type="common">China rose</name>
    <dbReference type="NCBI Taxonomy" id="74649"/>
    <lineage>
        <taxon>Eukaryota</taxon>
        <taxon>Viridiplantae</taxon>
        <taxon>Streptophyta</taxon>
        <taxon>Embryophyta</taxon>
        <taxon>Tracheophyta</taxon>
        <taxon>Spermatophyta</taxon>
        <taxon>Magnoliopsida</taxon>
        <taxon>eudicotyledons</taxon>
        <taxon>Gunneridae</taxon>
        <taxon>Pentapetalae</taxon>
        <taxon>rosids</taxon>
        <taxon>fabids</taxon>
        <taxon>Rosales</taxon>
        <taxon>Rosaceae</taxon>
        <taxon>Rosoideae</taxon>
        <taxon>Rosoideae incertae sedis</taxon>
        <taxon>Rosa</taxon>
    </lineage>
</organism>
<accession>A0A2P6RBG5</accession>
<sequence>MWTSLDIFAQQTSNFALFFLLPLLQLIVFYLQTYVDVLRLASLV</sequence>
<keyword evidence="1" id="KW-0812">Transmembrane</keyword>
<dbReference type="Proteomes" id="UP000238479">
    <property type="component" value="Chromosome 3"/>
</dbReference>
<comment type="caution">
    <text evidence="2">The sequence shown here is derived from an EMBL/GenBank/DDBJ whole genome shotgun (WGS) entry which is preliminary data.</text>
</comment>
<name>A0A2P6RBG5_ROSCH</name>
<evidence type="ECO:0000313" key="3">
    <source>
        <dbReference type="Proteomes" id="UP000238479"/>
    </source>
</evidence>
<protein>
    <submittedName>
        <fullName evidence="2">Uncharacterized protein</fullName>
    </submittedName>
</protein>
<dbReference type="Gramene" id="PRQ43773">
    <property type="protein sequence ID" value="PRQ43773"/>
    <property type="gene ID" value="RchiOBHm_Chr3g0471991"/>
</dbReference>
<evidence type="ECO:0000256" key="1">
    <source>
        <dbReference type="SAM" id="Phobius"/>
    </source>
</evidence>
<evidence type="ECO:0000313" key="2">
    <source>
        <dbReference type="EMBL" id="PRQ43773.1"/>
    </source>
</evidence>
<reference evidence="2 3" key="1">
    <citation type="journal article" date="2018" name="Nat. Genet.">
        <title>The Rosa genome provides new insights in the design of modern roses.</title>
        <authorList>
            <person name="Bendahmane M."/>
        </authorList>
    </citation>
    <scope>NUCLEOTIDE SEQUENCE [LARGE SCALE GENOMIC DNA]</scope>
    <source>
        <strain evidence="3">cv. Old Blush</strain>
    </source>
</reference>